<feature type="region of interest" description="Disordered" evidence="6">
    <location>
        <begin position="323"/>
        <end position="343"/>
    </location>
</feature>
<dbReference type="PROSITE" id="PS50011">
    <property type="entry name" value="PROTEIN_KINASE_DOM"/>
    <property type="match status" value="1"/>
</dbReference>
<dbReference type="SUPFAM" id="SSF56112">
    <property type="entry name" value="Protein kinase-like (PK-like)"/>
    <property type="match status" value="1"/>
</dbReference>
<evidence type="ECO:0000256" key="1">
    <source>
        <dbReference type="ARBA" id="ARBA00022679"/>
    </source>
</evidence>
<proteinExistence type="predicted"/>
<dbReference type="OrthoDB" id="10020333at2759"/>
<dbReference type="Proteomes" id="UP000054558">
    <property type="component" value="Unassembled WGS sequence"/>
</dbReference>
<dbReference type="EMBL" id="DF237058">
    <property type="protein sequence ID" value="GAQ82380.1"/>
    <property type="molecule type" value="Genomic_DNA"/>
</dbReference>
<gene>
    <name evidence="8" type="ORF">KFL_001090280</name>
</gene>
<keyword evidence="3" id="KW-0418">Kinase</keyword>
<evidence type="ECO:0000256" key="6">
    <source>
        <dbReference type="SAM" id="MobiDB-lite"/>
    </source>
</evidence>
<evidence type="ECO:0000259" key="7">
    <source>
        <dbReference type="PROSITE" id="PS50011"/>
    </source>
</evidence>
<dbReference type="InterPro" id="IPR011009">
    <property type="entry name" value="Kinase-like_dom_sf"/>
</dbReference>
<evidence type="ECO:0000313" key="8">
    <source>
        <dbReference type="EMBL" id="GAQ82380.1"/>
    </source>
</evidence>
<feature type="region of interest" description="Disordered" evidence="6">
    <location>
        <begin position="447"/>
        <end position="489"/>
    </location>
</feature>
<dbReference type="InterPro" id="IPR008271">
    <property type="entry name" value="Ser/Thr_kinase_AS"/>
</dbReference>
<name>A0A1Y1HUS4_KLENI</name>
<keyword evidence="1" id="KW-0808">Transferase</keyword>
<dbReference type="PROSITE" id="PS00108">
    <property type="entry name" value="PROTEIN_KINASE_ST"/>
    <property type="match status" value="1"/>
</dbReference>
<dbReference type="STRING" id="105231.A0A1Y1HUS4"/>
<reference evidence="8 9" key="1">
    <citation type="journal article" date="2014" name="Nat. Commun.">
        <title>Klebsormidium flaccidum genome reveals primary factors for plant terrestrial adaptation.</title>
        <authorList>
            <person name="Hori K."/>
            <person name="Maruyama F."/>
            <person name="Fujisawa T."/>
            <person name="Togashi T."/>
            <person name="Yamamoto N."/>
            <person name="Seo M."/>
            <person name="Sato S."/>
            <person name="Yamada T."/>
            <person name="Mori H."/>
            <person name="Tajima N."/>
            <person name="Moriyama T."/>
            <person name="Ikeuchi M."/>
            <person name="Watanabe M."/>
            <person name="Wada H."/>
            <person name="Kobayashi K."/>
            <person name="Saito M."/>
            <person name="Masuda T."/>
            <person name="Sasaki-Sekimoto Y."/>
            <person name="Mashiguchi K."/>
            <person name="Awai K."/>
            <person name="Shimojima M."/>
            <person name="Masuda S."/>
            <person name="Iwai M."/>
            <person name="Nobusawa T."/>
            <person name="Narise T."/>
            <person name="Kondo S."/>
            <person name="Saito H."/>
            <person name="Sato R."/>
            <person name="Murakawa M."/>
            <person name="Ihara Y."/>
            <person name="Oshima-Yamada Y."/>
            <person name="Ohtaka K."/>
            <person name="Satoh M."/>
            <person name="Sonobe K."/>
            <person name="Ishii M."/>
            <person name="Ohtani R."/>
            <person name="Kanamori-Sato M."/>
            <person name="Honoki R."/>
            <person name="Miyazaki D."/>
            <person name="Mochizuki H."/>
            <person name="Umetsu J."/>
            <person name="Higashi K."/>
            <person name="Shibata D."/>
            <person name="Kamiya Y."/>
            <person name="Sato N."/>
            <person name="Nakamura Y."/>
            <person name="Tabata S."/>
            <person name="Ida S."/>
            <person name="Kurokawa K."/>
            <person name="Ohta H."/>
        </authorList>
    </citation>
    <scope>NUCLEOTIDE SEQUENCE [LARGE SCALE GENOMIC DNA]</scope>
    <source>
        <strain evidence="8 9">NIES-2285</strain>
    </source>
</reference>
<dbReference type="InterPro" id="IPR052396">
    <property type="entry name" value="Meiotic_Drive_Suppr_Kinase"/>
</dbReference>
<sequence length="653" mass="73864">MELLLWLPWILVFSLTCLLLVLRRSLLVTCWELLNSIPPKYIEGSADSGSSSWPGADRPQVRSGFDPCPEVRTYMKQFRRWEWCRYRPMAFRSANPCGSEESTNAEINRTVIDCVNQLLEHDDILDLRNCRIYSLPVHLQRQLRLDESKRLPAFTVVRLASNSRSDGLKDVISAFEGKRPEVAGFWRRGTLPDTLEQYDADLDFCSALLQELDYMHMYHVPWGLVACLAYYVVLYEDPRSGELKISQALPYDQPSPTIVMVMYYIIRQSFLALHSRPSVDSPALSTDPSNAPIDVSTPLLGRRSPPNPTELLTKRRTSLRIKEQIAQSTKGGSQATGHLGTSPTRTLETVSWESLRLQGADIGWGRSGTVYKASFQGRLAAVKTVDPDDEEFEEKVLELRNEHGIYLRLTPLWGTTALPYDQSSPTIVMVIYYIIRQNFLALQSRPSVDPPALSTDRTNAPTDVTTPLLGRRSRPLSPTSNASLTKRRTSTRLRDRTSLRLGADIGWGRSGTVYKASFQGRLAAVKTVDPDDDELRNEHGIYLRLTPLWGTTVPELLAFGFCPNLGTWVLITEFLEGDHPARGTMSVRQKLEAVKSLKSIHRLGVRHNDVKLENMVVVGSKVFFLDFGFSTLNENEEERKTELNYLKSRLMPL</sequence>
<dbReference type="AlphaFoldDB" id="A0A1Y1HUS4"/>
<keyword evidence="4 5" id="KW-0067">ATP-binding</keyword>
<feature type="domain" description="Protein kinase" evidence="7">
    <location>
        <begin position="499"/>
        <end position="653"/>
    </location>
</feature>
<feature type="region of interest" description="Disordered" evidence="6">
    <location>
        <begin position="281"/>
        <end position="310"/>
    </location>
</feature>
<evidence type="ECO:0000256" key="3">
    <source>
        <dbReference type="ARBA" id="ARBA00022777"/>
    </source>
</evidence>
<feature type="compositionally biased region" description="Polar residues" evidence="6">
    <location>
        <begin position="455"/>
        <end position="465"/>
    </location>
</feature>
<evidence type="ECO:0000256" key="2">
    <source>
        <dbReference type="ARBA" id="ARBA00022741"/>
    </source>
</evidence>
<dbReference type="PROSITE" id="PS00107">
    <property type="entry name" value="PROTEIN_KINASE_ATP"/>
    <property type="match status" value="1"/>
</dbReference>
<dbReference type="PANTHER" id="PTHR37171">
    <property type="entry name" value="SERINE/THREONINE-PROTEIN KINASE YRZF-RELATED"/>
    <property type="match status" value="1"/>
</dbReference>
<dbReference type="GO" id="GO:0005524">
    <property type="term" value="F:ATP binding"/>
    <property type="evidence" value="ECO:0007669"/>
    <property type="project" value="UniProtKB-UniRule"/>
</dbReference>
<dbReference type="PANTHER" id="PTHR37171:SF1">
    <property type="entry name" value="SERINE_THREONINE-PROTEIN KINASE YRZF-RELATED"/>
    <property type="match status" value="1"/>
</dbReference>
<keyword evidence="2 5" id="KW-0547">Nucleotide-binding</keyword>
<dbReference type="GO" id="GO:0004672">
    <property type="term" value="F:protein kinase activity"/>
    <property type="evidence" value="ECO:0007669"/>
    <property type="project" value="InterPro"/>
</dbReference>
<dbReference type="Gene3D" id="1.10.510.10">
    <property type="entry name" value="Transferase(Phosphotransferase) domain 1"/>
    <property type="match status" value="1"/>
</dbReference>
<evidence type="ECO:0000256" key="5">
    <source>
        <dbReference type="PROSITE-ProRule" id="PRU10141"/>
    </source>
</evidence>
<accession>A0A1Y1HUS4</accession>
<protein>
    <recommendedName>
        <fullName evidence="7">Protein kinase domain-containing protein</fullName>
    </recommendedName>
</protein>
<feature type="binding site" evidence="5">
    <location>
        <position position="526"/>
    </location>
    <ligand>
        <name>ATP</name>
        <dbReference type="ChEBI" id="CHEBI:30616"/>
    </ligand>
</feature>
<evidence type="ECO:0000256" key="4">
    <source>
        <dbReference type="ARBA" id="ARBA00022840"/>
    </source>
</evidence>
<feature type="compositionally biased region" description="Polar residues" evidence="6">
    <location>
        <begin position="325"/>
        <end position="343"/>
    </location>
</feature>
<organism evidence="8 9">
    <name type="scientific">Klebsormidium nitens</name>
    <name type="common">Green alga</name>
    <name type="synonym">Ulothrix nitens</name>
    <dbReference type="NCBI Taxonomy" id="105231"/>
    <lineage>
        <taxon>Eukaryota</taxon>
        <taxon>Viridiplantae</taxon>
        <taxon>Streptophyta</taxon>
        <taxon>Klebsormidiophyceae</taxon>
        <taxon>Klebsormidiales</taxon>
        <taxon>Klebsormidiaceae</taxon>
        <taxon>Klebsormidium</taxon>
    </lineage>
</organism>
<evidence type="ECO:0000313" key="9">
    <source>
        <dbReference type="Proteomes" id="UP000054558"/>
    </source>
</evidence>
<dbReference type="InterPro" id="IPR017441">
    <property type="entry name" value="Protein_kinase_ATP_BS"/>
</dbReference>
<dbReference type="InterPro" id="IPR000719">
    <property type="entry name" value="Prot_kinase_dom"/>
</dbReference>
<keyword evidence="9" id="KW-1185">Reference proteome</keyword>